<dbReference type="Pfam" id="PF26573">
    <property type="entry name" value="TPR_Epg5_2"/>
    <property type="match status" value="1"/>
</dbReference>
<dbReference type="InterPro" id="IPR051436">
    <property type="entry name" value="Autophagy-related_EPG5"/>
</dbReference>
<dbReference type="PANTHER" id="PTHR31139:SF4">
    <property type="entry name" value="ECTOPIC P GRANULES PROTEIN 5 HOMOLOG"/>
    <property type="match status" value="1"/>
</dbReference>
<dbReference type="KEGG" id="pxu:106117544"/>
<dbReference type="GO" id="GO:0005737">
    <property type="term" value="C:cytoplasm"/>
    <property type="evidence" value="ECO:0007669"/>
    <property type="project" value="TreeGrafter"/>
</dbReference>
<feature type="domain" description="Epg5-like TPR" evidence="4">
    <location>
        <begin position="988"/>
        <end position="1115"/>
    </location>
</feature>
<evidence type="ECO:0000256" key="3">
    <source>
        <dbReference type="SAM" id="MobiDB-lite"/>
    </source>
</evidence>
<dbReference type="GO" id="GO:0097352">
    <property type="term" value="P:autophagosome maturation"/>
    <property type="evidence" value="ECO:0007669"/>
    <property type="project" value="TreeGrafter"/>
</dbReference>
<evidence type="ECO:0000259" key="4">
    <source>
        <dbReference type="Pfam" id="PF26573"/>
    </source>
</evidence>
<dbReference type="InterPro" id="IPR058750">
    <property type="entry name" value="TPR_Epg5"/>
</dbReference>
<evidence type="ECO:0000313" key="5">
    <source>
        <dbReference type="RefSeq" id="XP_013167363.1"/>
    </source>
</evidence>
<dbReference type="Proteomes" id="UP000694872">
    <property type="component" value="Unplaced"/>
</dbReference>
<organism evidence="5">
    <name type="scientific">Papilio xuthus</name>
    <name type="common">Asian swallowtail butterfly</name>
    <dbReference type="NCBI Taxonomy" id="66420"/>
    <lineage>
        <taxon>Eukaryota</taxon>
        <taxon>Metazoa</taxon>
        <taxon>Ecdysozoa</taxon>
        <taxon>Arthropoda</taxon>
        <taxon>Hexapoda</taxon>
        <taxon>Insecta</taxon>
        <taxon>Pterygota</taxon>
        <taxon>Neoptera</taxon>
        <taxon>Endopterygota</taxon>
        <taxon>Lepidoptera</taxon>
        <taxon>Glossata</taxon>
        <taxon>Ditrysia</taxon>
        <taxon>Papilionoidea</taxon>
        <taxon>Papilionidae</taxon>
        <taxon>Papilioninae</taxon>
        <taxon>Papilio</taxon>
    </lineage>
</organism>
<dbReference type="RefSeq" id="XP_013167363.1">
    <property type="nucleotide sequence ID" value="XM_013311909.1"/>
</dbReference>
<dbReference type="PANTHER" id="PTHR31139">
    <property type="entry name" value="ECTOPIC P GRANULES PROTEIN 5 HOMOLOG"/>
    <property type="match status" value="1"/>
</dbReference>
<sequence>MATMVKEKRKDKKKTRQKQNINIPVPEELEDDNIKEKTKEEKNTKEEHKTSEKDNTELSATIATVTLKSENKFIAQKEDPINVQDEYEQINPSSTQQTVSTSNVKIDTEEFTCLSSEITQNESDIPSAPIFEEEENSIAKPSAFNTQCIITEEIKHKIQCMPLEEAVRLFGGAEVSEVRAISEKEEAIVEAGPVSGPEHPLVDLLSSFRSSLNAMDHEGTTISQGFIQEEKSRSQLWKIEKERAFASECCPSCAKSVSVQVTFETATLQTDKIPAARLRLEALARDVQESYCHHQHTALMTYYQIEELVYMTIQSGMGEIREALSLLLQALRLSDGASEVYSASLQRWVVALAAKLLYTRDLRHLIFLIHHLFRQNRSVRWASRVLRVQVTDVSSAARAIALLELMLARPGLETAVECTEELVESWEEVGRSGEGSAVGEGLLRERDALALLQALPLRQLLAKMALFNRSDIESTEEHEWGDGSGGHGVLKATCGARALLAVLQRAVHVHAHYARLKRELTELCACALQLVAALHLRSRYVYNPEVAERVQAELEALFVAGVLLHQGKELTQLPATLLSDATARDYCFGLIATLHEKGAYRIASLDVDVGVVRCDVRVRILLQAGIDRADDHELARILLQFLCQTAVKRKPQWCRQPCDVAARESLPRILAAHPYLHAIGLHVLADLNQGEPLDPSAVSYLSVQEWRPYSEEVLGVLEDWALKCPHLIEHLLLQMEYTPHQGVSLETQLAMGAWLCEYLRRMGVEGREWAWSVLERLHVHRAQWAVSLDAPPPDTEPQDLFSTAFALLATSWGHSVPLICSMGVRALVGVAKAQPGVAARCLVAMMRAVQHTPESVALTPEFTEVLSILLSSGPSLMSRAFGRAGPHNAELLEKALLNEILSSQSHNPGILNPWLRGLWAHSLPSAARALLDTAVRAVEDVPAVDTVVSLMLQGENCKEFLDEAVRNASVAPLLCEAALRGAHAQYELSAHMWPRLTDALAQQRAHGHKVHVDNALKQIGCTISSDELVVYRTASAVLSAPHHHHAHLALWRLFLHLYLQRPPSNPQLTSIPVGPLFFSGIIKSRVLSQLKKRLQDAIDYHKTQSEQLKSQIYPQTEEIQATSDTRKTNNTKKSDGKLFAPITIDDLIEEEYRIDSESESSEEEILEERVSESSASREKFHLHCYHLGAVKMLCEYKMWLSEGDKTRAAPHHADIARFIQHQGMNAARRNSLPGWFVSATPPRPRAPPSAPPTPLQRAIHVLLQIKETRALSPVPDIKPLLEDNNLSDARVIFNLIDKYLKTLESDAHVWSREVSQVSQLDSKLVELVRALRVRRPLPTYTRWCGNDTCKPLKIAIQKYEWVISTGAEEGIEQNRRCALAALRALARPRPATARVAATLQSLVRVVRSRETAVRVAERAGSSAAAAQCFPPAIDAINSLVTQLAERWVCGDAGTCGRLLRAWAGAGGGALALCSALVQPRHLDHASFLELYETVLTASLPIPAAFSYLSRFEMGAWAERVDPAQKEKMLDILVQAAERWGPAPEPEHHVLLELIGVHIGLVCGAGEVFELVVRGARGCEGGTLPPALCAHLTHAAAHAHALTYYELGNLLRQLGGIWWETRTLLSEETDKYVPYAPHVADLLQVLQQAFTPAIVALGCDTEKVSWFVWSGLREAWSPWVQPGIPPPLLPVTHAEDTHEHAHAHADMLQRFRETLQLLIDDCPGSDEFVLRYVWQWAVHTYVGAGARASQSCRVALSALLAALEPLPWNTAHWMHASCMSLALQISRSSDREIVSWCGARWRCAGAESWLRGVHDTRLAPHLAALLSLFCSPHLHLDTQVLEEAALLPWQRLPDAALDAAFEQFFVDFHNPAVPYHETMQFRLLLCASQLVIVGERGECVVDVRARRARSVSQCVRAAATPTLAHHAHAHAHNMLRVLTDLAPQIEGSAGEIEELLSRALVIMCLEPAAAAALPVWQQWVRECGARLRLAAASAAATLTALEYFVPLADTISSTHMTLSGCEGGGWSTLRARLCGCAWGAGAAAAAGARRGWHAAYALLPRDTLPPQDLLRALLALNLTPSDDEPITAVWVCVLCRAALQSRRVTAVSAAVSECAELARGAVVRWAAEPRRSILQLVAMQHDTHTVRIRLLCRLALCILDPSSVELAQAYESSCSALPPGQAEAASWGRAPGAKHLPRLAAILYPGKDAYFNDEIELLQEIT</sequence>
<dbReference type="GeneID" id="106117544"/>
<protein>
    <submittedName>
        <fullName evidence="5">Uncharacterized protein LOC106117544</fullName>
    </submittedName>
</protein>
<name>A0AAJ6Z8S0_PAPXU</name>
<accession>A0AAJ6Z8S0</accession>
<evidence type="ECO:0000256" key="2">
    <source>
        <dbReference type="ARBA" id="ARBA00023006"/>
    </source>
</evidence>
<proteinExistence type="inferred from homology"/>
<evidence type="ECO:0000256" key="1">
    <source>
        <dbReference type="ARBA" id="ARBA00010948"/>
    </source>
</evidence>
<gene>
    <name evidence="5" type="primary">LOC106117544</name>
</gene>
<feature type="compositionally biased region" description="Basic and acidic residues" evidence="3">
    <location>
        <begin position="32"/>
        <end position="56"/>
    </location>
</feature>
<reference evidence="5" key="1">
    <citation type="submission" date="2025-08" db="UniProtKB">
        <authorList>
            <consortium name="RefSeq"/>
        </authorList>
    </citation>
    <scope>IDENTIFICATION</scope>
</reference>
<comment type="similarity">
    <text evidence="1">Belongs to the EPG5 family.</text>
</comment>
<feature type="region of interest" description="Disordered" evidence="3">
    <location>
        <begin position="1"/>
        <end position="57"/>
    </location>
</feature>
<keyword evidence="2" id="KW-0072">Autophagy</keyword>